<protein>
    <submittedName>
        <fullName evidence="3">Nudix family protein</fullName>
    </submittedName>
</protein>
<name>M0MG78_9EURY</name>
<gene>
    <name evidence="3" type="ORF">C449_08639</name>
</gene>
<sequence length="185" mass="20737">MTLDELWFLADEADQRAARAYHDLLDGREPTMETTHHRRVSRGRFRTLAERIRETGAPYGAHTIVYRPSGELLLCRHDGVGLWVLPGGEIDGNEGFRAAAERELAEEAGIEANYDGLAIAARIEVRCDDHATWGVMPVFAAAAETTTTTMVADPDDEISAAEWFDNLPDDTRDREDLVAWRERVL</sequence>
<proteinExistence type="predicted"/>
<accession>M0MG78</accession>
<organism evidence="3 4">
    <name type="scientific">Halococcus saccharolyticus DSM 5350</name>
    <dbReference type="NCBI Taxonomy" id="1227455"/>
    <lineage>
        <taxon>Archaea</taxon>
        <taxon>Methanobacteriati</taxon>
        <taxon>Methanobacteriota</taxon>
        <taxon>Stenosarchaea group</taxon>
        <taxon>Halobacteria</taxon>
        <taxon>Halobacteriales</taxon>
        <taxon>Halococcaceae</taxon>
        <taxon>Halococcus</taxon>
    </lineage>
</organism>
<dbReference type="EMBL" id="AOMD01000021">
    <property type="protein sequence ID" value="EMA44711.1"/>
    <property type="molecule type" value="Genomic_DNA"/>
</dbReference>
<dbReference type="InterPro" id="IPR020084">
    <property type="entry name" value="NUDIX_hydrolase_CS"/>
</dbReference>
<dbReference type="PROSITE" id="PS00893">
    <property type="entry name" value="NUDIX_BOX"/>
    <property type="match status" value="1"/>
</dbReference>
<dbReference type="Gene3D" id="3.90.79.10">
    <property type="entry name" value="Nucleoside Triphosphate Pyrophosphohydrolase"/>
    <property type="match status" value="1"/>
</dbReference>
<dbReference type="PROSITE" id="PS51462">
    <property type="entry name" value="NUDIX"/>
    <property type="match status" value="1"/>
</dbReference>
<dbReference type="Pfam" id="PF00293">
    <property type="entry name" value="NUDIX"/>
    <property type="match status" value="1"/>
</dbReference>
<dbReference type="PANTHER" id="PTHR21340">
    <property type="entry name" value="DIADENOSINE 5,5-P1,P4-TETRAPHOSPHATE PYROPHOSPHOHYDROLASE MUTT"/>
    <property type="match status" value="1"/>
</dbReference>
<dbReference type="InterPro" id="IPR015797">
    <property type="entry name" value="NUDIX_hydrolase-like_dom_sf"/>
</dbReference>
<dbReference type="PATRIC" id="fig|1227455.4.peg.1768"/>
<dbReference type="OrthoDB" id="346422at2157"/>
<dbReference type="InterPro" id="IPR000086">
    <property type="entry name" value="NUDIX_hydrolase_dom"/>
</dbReference>
<dbReference type="InParanoid" id="M0MG78"/>
<dbReference type="AlphaFoldDB" id="M0MG78"/>
<keyword evidence="4" id="KW-1185">Reference proteome</keyword>
<dbReference type="PANTHER" id="PTHR21340:SF0">
    <property type="entry name" value="BIS(5'-NUCLEOSYL)-TETRAPHOSPHATASE [ASYMMETRICAL]"/>
    <property type="match status" value="1"/>
</dbReference>
<dbReference type="RefSeq" id="WP_006077581.1">
    <property type="nucleotide sequence ID" value="NZ_AOMD01000021.1"/>
</dbReference>
<feature type="domain" description="Nudix hydrolase" evidence="2">
    <location>
        <begin position="56"/>
        <end position="185"/>
    </location>
</feature>
<evidence type="ECO:0000259" key="2">
    <source>
        <dbReference type="PROSITE" id="PS51462"/>
    </source>
</evidence>
<comment type="caution">
    <text evidence="3">The sequence shown here is derived from an EMBL/GenBank/DDBJ whole genome shotgun (WGS) entry which is preliminary data.</text>
</comment>
<evidence type="ECO:0000313" key="4">
    <source>
        <dbReference type="Proteomes" id="UP000011669"/>
    </source>
</evidence>
<keyword evidence="1" id="KW-0378">Hydrolase</keyword>
<reference evidence="3 4" key="1">
    <citation type="journal article" date="2014" name="PLoS Genet.">
        <title>Phylogenetically driven sequencing of extremely halophilic archaea reveals strategies for static and dynamic osmo-response.</title>
        <authorList>
            <person name="Becker E.A."/>
            <person name="Seitzer P.M."/>
            <person name="Tritt A."/>
            <person name="Larsen D."/>
            <person name="Krusor M."/>
            <person name="Yao A.I."/>
            <person name="Wu D."/>
            <person name="Madern D."/>
            <person name="Eisen J.A."/>
            <person name="Darling A.E."/>
            <person name="Facciotti M.T."/>
        </authorList>
    </citation>
    <scope>NUCLEOTIDE SEQUENCE [LARGE SCALE GENOMIC DNA]</scope>
    <source>
        <strain evidence="3 4">DSM 5350</strain>
    </source>
</reference>
<dbReference type="InterPro" id="IPR051325">
    <property type="entry name" value="Nudix_hydrolase_domain"/>
</dbReference>
<dbReference type="GO" id="GO:0004081">
    <property type="term" value="F:bis(5'-nucleosyl)-tetraphosphatase (asymmetrical) activity"/>
    <property type="evidence" value="ECO:0007669"/>
    <property type="project" value="TreeGrafter"/>
</dbReference>
<evidence type="ECO:0000256" key="1">
    <source>
        <dbReference type="ARBA" id="ARBA00022801"/>
    </source>
</evidence>
<dbReference type="SUPFAM" id="SSF55811">
    <property type="entry name" value="Nudix"/>
    <property type="match status" value="1"/>
</dbReference>
<dbReference type="GO" id="GO:0006754">
    <property type="term" value="P:ATP biosynthetic process"/>
    <property type="evidence" value="ECO:0007669"/>
    <property type="project" value="TreeGrafter"/>
</dbReference>
<dbReference type="GO" id="GO:0006167">
    <property type="term" value="P:AMP biosynthetic process"/>
    <property type="evidence" value="ECO:0007669"/>
    <property type="project" value="TreeGrafter"/>
</dbReference>
<evidence type="ECO:0000313" key="3">
    <source>
        <dbReference type="EMBL" id="EMA44711.1"/>
    </source>
</evidence>
<dbReference type="STRING" id="1227455.C449_08639"/>
<dbReference type="Proteomes" id="UP000011669">
    <property type="component" value="Unassembled WGS sequence"/>
</dbReference>